<proteinExistence type="predicted"/>
<dbReference type="InParanoid" id="A0A2J7QBG9"/>
<dbReference type="OrthoDB" id="63267at2759"/>
<dbReference type="PRINTS" id="PR00008">
    <property type="entry name" value="DAGPEDOMAIN"/>
</dbReference>
<dbReference type="STRING" id="105785.A0A2J7QBG9"/>
<comment type="caution">
    <text evidence="1">The sequence shown here is derived from an EMBL/GenBank/DDBJ whole genome shotgun (WGS) entry which is preliminary data.</text>
</comment>
<protein>
    <recommendedName>
        <fullName evidence="3">Phorbol-ester/DAG-type domain-containing protein</fullName>
    </recommendedName>
</protein>
<dbReference type="SUPFAM" id="SSF57889">
    <property type="entry name" value="Cysteine-rich domain"/>
    <property type="match status" value="1"/>
</dbReference>
<dbReference type="InterPro" id="IPR046349">
    <property type="entry name" value="C1-like_sf"/>
</dbReference>
<dbReference type="Proteomes" id="UP000235965">
    <property type="component" value="Unassembled WGS sequence"/>
</dbReference>
<organism evidence="1 2">
    <name type="scientific">Cryptotermes secundus</name>
    <dbReference type="NCBI Taxonomy" id="105785"/>
    <lineage>
        <taxon>Eukaryota</taxon>
        <taxon>Metazoa</taxon>
        <taxon>Ecdysozoa</taxon>
        <taxon>Arthropoda</taxon>
        <taxon>Hexapoda</taxon>
        <taxon>Insecta</taxon>
        <taxon>Pterygota</taxon>
        <taxon>Neoptera</taxon>
        <taxon>Polyneoptera</taxon>
        <taxon>Dictyoptera</taxon>
        <taxon>Blattodea</taxon>
        <taxon>Blattoidea</taxon>
        <taxon>Termitoidae</taxon>
        <taxon>Kalotermitidae</taxon>
        <taxon>Cryptotermitinae</taxon>
        <taxon>Cryptotermes</taxon>
    </lineage>
</organism>
<dbReference type="Gene3D" id="3.30.60.20">
    <property type="match status" value="1"/>
</dbReference>
<name>A0A2J7QBG9_9NEOP</name>
<accession>A0A2J7QBG9</accession>
<evidence type="ECO:0000313" key="1">
    <source>
        <dbReference type="EMBL" id="PNF25922.1"/>
    </source>
</evidence>
<gene>
    <name evidence="1" type="ORF">B7P43_G10021</name>
</gene>
<reference evidence="1 2" key="1">
    <citation type="submission" date="2017-12" db="EMBL/GenBank/DDBJ databases">
        <title>Hemimetabolous genomes reveal molecular basis of termite eusociality.</title>
        <authorList>
            <person name="Harrison M.C."/>
            <person name="Jongepier E."/>
            <person name="Robertson H.M."/>
            <person name="Arning N."/>
            <person name="Bitard-Feildel T."/>
            <person name="Chao H."/>
            <person name="Childers C.P."/>
            <person name="Dinh H."/>
            <person name="Doddapaneni H."/>
            <person name="Dugan S."/>
            <person name="Gowin J."/>
            <person name="Greiner C."/>
            <person name="Han Y."/>
            <person name="Hu H."/>
            <person name="Hughes D.S.T."/>
            <person name="Huylmans A.-K."/>
            <person name="Kemena C."/>
            <person name="Kremer L.P.M."/>
            <person name="Lee S.L."/>
            <person name="Lopez-Ezquerra A."/>
            <person name="Mallet L."/>
            <person name="Monroy-Kuhn J.M."/>
            <person name="Moser A."/>
            <person name="Murali S.C."/>
            <person name="Muzny D.M."/>
            <person name="Otani S."/>
            <person name="Piulachs M.-D."/>
            <person name="Poelchau M."/>
            <person name="Qu J."/>
            <person name="Schaub F."/>
            <person name="Wada-Katsumata A."/>
            <person name="Worley K.C."/>
            <person name="Xie Q."/>
            <person name="Ylla G."/>
            <person name="Poulsen M."/>
            <person name="Gibbs R.A."/>
            <person name="Schal C."/>
            <person name="Richards S."/>
            <person name="Belles X."/>
            <person name="Korb J."/>
            <person name="Bornberg-Bauer E."/>
        </authorList>
    </citation>
    <scope>NUCLEOTIDE SEQUENCE [LARGE SCALE GENOMIC DNA]</scope>
    <source>
        <tissue evidence="1">Whole body</tissue>
    </source>
</reference>
<sequence>MADEESNVNDDGSGDLNTVFGLRLRGRKGALKKKNVYNVKDHKFIPRFFKQPTFCSHCKDFIWCPVMHVSNVDLPGIREQCVIGRRNSFRKWYIVPLLMYSLRAETDATTVVALFASGTDPRSVGSYFT</sequence>
<dbReference type="EMBL" id="NEVH01016298">
    <property type="protein sequence ID" value="PNF25922.1"/>
    <property type="molecule type" value="Genomic_DNA"/>
</dbReference>
<dbReference type="AlphaFoldDB" id="A0A2J7QBG9"/>
<evidence type="ECO:0008006" key="3">
    <source>
        <dbReference type="Google" id="ProtNLM"/>
    </source>
</evidence>
<evidence type="ECO:0000313" key="2">
    <source>
        <dbReference type="Proteomes" id="UP000235965"/>
    </source>
</evidence>
<dbReference type="InterPro" id="IPR020454">
    <property type="entry name" value="DAG/PE-bd"/>
</dbReference>
<keyword evidence="2" id="KW-1185">Reference proteome</keyword>